<protein>
    <submittedName>
        <fullName evidence="1">Uncharacterized protein</fullName>
    </submittedName>
</protein>
<dbReference type="AlphaFoldDB" id="A0A450SH77"/>
<name>A0A450SH77_9GAMM</name>
<proteinExistence type="predicted"/>
<organism evidence="1">
    <name type="scientific">Candidatus Kentrum sp. DK</name>
    <dbReference type="NCBI Taxonomy" id="2126562"/>
    <lineage>
        <taxon>Bacteria</taxon>
        <taxon>Pseudomonadati</taxon>
        <taxon>Pseudomonadota</taxon>
        <taxon>Gammaproteobacteria</taxon>
        <taxon>Candidatus Kentrum</taxon>
    </lineage>
</organism>
<accession>A0A450SH77</accession>
<evidence type="ECO:0000313" key="1">
    <source>
        <dbReference type="EMBL" id="VFJ52489.1"/>
    </source>
</evidence>
<dbReference type="EMBL" id="CAADEY010000036">
    <property type="protein sequence ID" value="VFJ52489.1"/>
    <property type="molecule type" value="Genomic_DNA"/>
</dbReference>
<gene>
    <name evidence="1" type="ORF">BECKDK2373C_GA0170839_103626</name>
</gene>
<reference evidence="1" key="1">
    <citation type="submission" date="2019-02" db="EMBL/GenBank/DDBJ databases">
        <authorList>
            <person name="Gruber-Vodicka R. H."/>
            <person name="Seah K. B. B."/>
        </authorList>
    </citation>
    <scope>NUCLEOTIDE SEQUENCE</scope>
    <source>
        <strain evidence="1">BECK_DK161</strain>
    </source>
</reference>
<sequence length="50" mass="5703">MRFFNILCAVQRGIAMFNGQEPLNMKDPGRFCFFFCALFRFRGGHNAPAG</sequence>